<comment type="caution">
    <text evidence="2">The sequence shown here is derived from an EMBL/GenBank/DDBJ whole genome shotgun (WGS) entry which is preliminary data.</text>
</comment>
<dbReference type="RefSeq" id="WP_273936714.1">
    <property type="nucleotide sequence ID" value="NZ_CP097263.1"/>
</dbReference>
<protein>
    <submittedName>
        <fullName evidence="2">Uncharacterized protein</fullName>
    </submittedName>
</protein>
<feature type="transmembrane region" description="Helical" evidence="1">
    <location>
        <begin position="47"/>
        <end position="67"/>
    </location>
</feature>
<dbReference type="EMBL" id="JBHLUD010000013">
    <property type="protein sequence ID" value="MFC0546471.1"/>
    <property type="molecule type" value="Genomic_DNA"/>
</dbReference>
<keyword evidence="1" id="KW-0472">Membrane</keyword>
<keyword evidence="1" id="KW-0812">Transmembrane</keyword>
<sequence>MSSLDTEDEKLLALLRAELSDQTPPPVHTALDDVVRRGRRRLRARRMGAALGVVAVVAGVGVATSVLRANVPGGMTADQLSTAATSSAVTTTTGWTSSAKADTKDCANGIAVPGEPKVGPVDVDKLNDALLGTIQKVAPKASTKITRSTVLHNPTSSDSVLASTWADVVDAGGGGSVYVEIHGFSGTPVQAADSERFVDGECTPPRRQLLPDGTVMQLYAPLSYDPGHPSQALRVYTPSHRLFIVTSEGFASPDWTQVANAEPGTLIVPKGAGRHSLPLTEDQLTIIARNVAAAG</sequence>
<keyword evidence="3" id="KW-1185">Reference proteome</keyword>
<organism evidence="2 3">
    <name type="scientific">Kutzneria chonburiensis</name>
    <dbReference type="NCBI Taxonomy" id="1483604"/>
    <lineage>
        <taxon>Bacteria</taxon>
        <taxon>Bacillati</taxon>
        <taxon>Actinomycetota</taxon>
        <taxon>Actinomycetes</taxon>
        <taxon>Pseudonocardiales</taxon>
        <taxon>Pseudonocardiaceae</taxon>
        <taxon>Kutzneria</taxon>
    </lineage>
</organism>
<dbReference type="Proteomes" id="UP001589810">
    <property type="component" value="Unassembled WGS sequence"/>
</dbReference>
<reference evidence="2 3" key="1">
    <citation type="submission" date="2024-09" db="EMBL/GenBank/DDBJ databases">
        <authorList>
            <person name="Sun Q."/>
            <person name="Mori K."/>
        </authorList>
    </citation>
    <scope>NUCLEOTIDE SEQUENCE [LARGE SCALE GENOMIC DNA]</scope>
    <source>
        <strain evidence="2 3">TBRC 1432</strain>
    </source>
</reference>
<gene>
    <name evidence="2" type="ORF">ACFFH7_33505</name>
</gene>
<evidence type="ECO:0000313" key="2">
    <source>
        <dbReference type="EMBL" id="MFC0546471.1"/>
    </source>
</evidence>
<accession>A0ABV6N1N2</accession>
<evidence type="ECO:0000256" key="1">
    <source>
        <dbReference type="SAM" id="Phobius"/>
    </source>
</evidence>
<proteinExistence type="predicted"/>
<name>A0ABV6N1N2_9PSEU</name>
<evidence type="ECO:0000313" key="3">
    <source>
        <dbReference type="Proteomes" id="UP001589810"/>
    </source>
</evidence>
<keyword evidence="1" id="KW-1133">Transmembrane helix</keyword>